<dbReference type="Gene3D" id="1.25.40.10">
    <property type="entry name" value="Tetratricopeptide repeat domain"/>
    <property type="match status" value="2"/>
</dbReference>
<proteinExistence type="predicted"/>
<accession>A0ABW2XT64</accession>
<comment type="caution">
    <text evidence="1">The sequence shown here is derived from an EMBL/GenBank/DDBJ whole genome shotgun (WGS) entry which is preliminary data.</text>
</comment>
<dbReference type="PANTHER" id="PTHR35205">
    <property type="entry name" value="NB-ARC AND TPR DOMAIN PROTEIN"/>
    <property type="match status" value="1"/>
</dbReference>
<reference evidence="2" key="1">
    <citation type="journal article" date="2019" name="Int. J. Syst. Evol. Microbiol.">
        <title>The Global Catalogue of Microorganisms (GCM) 10K type strain sequencing project: providing services to taxonomists for standard genome sequencing and annotation.</title>
        <authorList>
            <consortium name="The Broad Institute Genomics Platform"/>
            <consortium name="The Broad Institute Genome Sequencing Center for Infectious Disease"/>
            <person name="Wu L."/>
            <person name="Ma J."/>
        </authorList>
    </citation>
    <scope>NUCLEOTIDE SEQUENCE [LARGE SCALE GENOMIC DNA]</scope>
    <source>
        <strain evidence="2">JCM 9371</strain>
    </source>
</reference>
<name>A0ABW2XT64_9ACTN</name>
<dbReference type="InterPro" id="IPR027417">
    <property type="entry name" value="P-loop_NTPase"/>
</dbReference>
<dbReference type="PANTHER" id="PTHR35205:SF1">
    <property type="entry name" value="ZU5 DOMAIN-CONTAINING PROTEIN"/>
    <property type="match status" value="1"/>
</dbReference>
<dbReference type="EMBL" id="JBHTGP010000015">
    <property type="protein sequence ID" value="MFD0688639.1"/>
    <property type="molecule type" value="Genomic_DNA"/>
</dbReference>
<protein>
    <submittedName>
        <fullName evidence="1">FxSxx-COOH system tetratricopeptide repeat protein</fullName>
    </submittedName>
</protein>
<dbReference type="NCBIfam" id="NF040586">
    <property type="entry name" value="FxSxx_TPR"/>
    <property type="match status" value="1"/>
</dbReference>
<evidence type="ECO:0000313" key="2">
    <source>
        <dbReference type="Proteomes" id="UP001597063"/>
    </source>
</evidence>
<dbReference type="Proteomes" id="UP001597063">
    <property type="component" value="Unassembled WGS sequence"/>
</dbReference>
<dbReference type="SUPFAM" id="SSF52540">
    <property type="entry name" value="P-loop containing nucleoside triphosphate hydrolases"/>
    <property type="match status" value="2"/>
</dbReference>
<evidence type="ECO:0000313" key="1">
    <source>
        <dbReference type="EMBL" id="MFD0688639.1"/>
    </source>
</evidence>
<dbReference type="InterPro" id="IPR011990">
    <property type="entry name" value="TPR-like_helical_dom_sf"/>
</dbReference>
<sequence>MTARGSSKNGPHVECVAFVAATARLGRTATVVNTALVLAGAGKRVLIIDWSAEPPPARGYFTPFHVGESEPQQALSRELDRLTGPRADVWRTESFLPPGAVHAIDLAAPSVREERGPALPLDDPPADLTRRLRRSLDGLPYDFALVDVPTDPSERIIEIVARGADQAVVLFEPGARSVTAAADLAAAIRPSRPAGAGVRVVPLEVDLGTGAPGDGRSPDRVADEFARFLPGGEGAPLRVPFDPQMADRQMLITLAAESGSGAARGYARLAAELTDGEVTELPELPDRLRSTYPAALGTERAADAGHYTVVTAWPDRRYGDWVRAQLREAGAGADLVSPGDEVVGRAIWIVSDDLLGLLPEGMPDDPEALALLVPGADARELPEGTSVIDLGEENPEQLKVRLYGRLGLVRPAVRYKDYAVEPRFPAAGRHPGFSVNFGVPSPAPFHGRVEELARMRDRLLAGTDGCAPFVVTGPAGIGKSSLVLEYLRFFRDDYALIHWISARTPELVRAGLVELAERLGVTDRTDEVAAVIRKLLTYPRPWLLVYDDAGDLDDLRDAIPLGGPGHALITMRTAPETVPWDGAHAGRDLTRVEPRQGAALLLQRVGALTPERAGALSELLHGVPLALHLAACWLRESAEWLRATGNEAVDTQEKATEVAAAVYSARVEEYLDGREDAGAIAAALAVTLRTLRETEPDRPLHRLVIRLAEMCAWLAPEGVAHRLLSTMPFLDVLEGTIGPEDPELVDRDSMVLDQVLEVATRFGLGRAVWKRGARFRMHRSVQELIPGRLAADGIAEDRHGEVLEALGRTVPAVVDGPIQRHEELFTELHRHLGPSRAADSTNRWVRRWIAEQLRFEYATGREAEGRELLDVVAGLPERWPDDRYTARLLGQTANIRRQLGRFQAASDDNDRAQEILEREGPRGRQWHLAGRRGRSADLRGLGRFPESLNEIQGVFEDCLALYGDDHRETVVSRINLAESEFLMGYHSRALRTADKAWRQRVAEFGGDDWRALKIARRVGDYRGASGDWRGARVLLKQSLDDAAGMPAPNRLAVLELMRSLAIAERHVVGPLPGDPHERIIATLGGLGDLLGAEHPSTRAAELTLAVEYAVAGNLAAARGRAKECGDAFAAAGYCDAHPVVQLCRVDLGAFLLEGAAPDPDQALGILEDARATLSGSLGDTHPWTVTARLHEARALADLGRFDRAREYADLVTAAAESLDDGEPYHRAAGAVLEAAESKRAAEPGDPRMAIYLDAPLI</sequence>
<organism evidence="1 2">
    <name type="scientific">Actinomadura fibrosa</name>
    <dbReference type="NCBI Taxonomy" id="111802"/>
    <lineage>
        <taxon>Bacteria</taxon>
        <taxon>Bacillati</taxon>
        <taxon>Actinomycetota</taxon>
        <taxon>Actinomycetes</taxon>
        <taxon>Streptosporangiales</taxon>
        <taxon>Thermomonosporaceae</taxon>
        <taxon>Actinomadura</taxon>
    </lineage>
</organism>
<keyword evidence="2" id="KW-1185">Reference proteome</keyword>
<dbReference type="RefSeq" id="WP_131755156.1">
    <property type="nucleotide sequence ID" value="NZ_CAACUY010000003.1"/>
</dbReference>
<gene>
    <name evidence="1" type="primary">fxsT</name>
    <name evidence="1" type="ORF">ACFQZM_29385</name>
</gene>
<dbReference type="Gene3D" id="3.40.50.300">
    <property type="entry name" value="P-loop containing nucleotide triphosphate hydrolases"/>
    <property type="match status" value="2"/>
</dbReference>
<dbReference type="SUPFAM" id="SSF48452">
    <property type="entry name" value="TPR-like"/>
    <property type="match status" value="1"/>
</dbReference>